<organism evidence="3 4">
    <name type="scientific">Amorphotheca resinae ATCC 22711</name>
    <dbReference type="NCBI Taxonomy" id="857342"/>
    <lineage>
        <taxon>Eukaryota</taxon>
        <taxon>Fungi</taxon>
        <taxon>Dikarya</taxon>
        <taxon>Ascomycota</taxon>
        <taxon>Pezizomycotina</taxon>
        <taxon>Leotiomycetes</taxon>
        <taxon>Helotiales</taxon>
        <taxon>Amorphothecaceae</taxon>
        <taxon>Amorphotheca</taxon>
    </lineage>
</organism>
<dbReference type="Pfam" id="PF20150">
    <property type="entry name" value="2EXR"/>
    <property type="match status" value="1"/>
</dbReference>
<dbReference type="InParanoid" id="A0A2T3B8A3"/>
<accession>A0A2T3B8A3</accession>
<sequence length="333" mass="37413">MTVRGNVPQYYLVPIQHPANVEDRKRQIKTRLARLENGQKKLKADQRWPTRKSLSLHLYQQLTAVPEIVVHPPTPCPQQRDVETDDNAAEAVWSYSHSHSRSTAVRPAPALLAELLAPSASPRAAFPIAVTQQQQQQRGARADPEPAGTSSTSSSSSSSFIYFPFLPLELRLQIWELALQRPRFIEAQFASQFYAPTFVGPCTRGSPLLAVCRESRECALCEDFAFLTPTQRDFGKKYPSPLFCISGERELTIAGGAVRHSCLSQWWRRSRCPSSQSEIRSSSARWTGRREACSRWRAAWPALRIFSTWHFRCRQTACRSGMSGGCVSACFGI</sequence>
<evidence type="ECO:0000313" key="4">
    <source>
        <dbReference type="Proteomes" id="UP000241818"/>
    </source>
</evidence>
<dbReference type="PANTHER" id="PTHR35910">
    <property type="entry name" value="2EXR DOMAIN-CONTAINING PROTEIN"/>
    <property type="match status" value="1"/>
</dbReference>
<feature type="compositionally biased region" description="Low complexity" evidence="1">
    <location>
        <begin position="149"/>
        <end position="158"/>
    </location>
</feature>
<protein>
    <recommendedName>
        <fullName evidence="2">2EXR domain-containing protein</fullName>
    </recommendedName>
</protein>
<proteinExistence type="predicted"/>
<evidence type="ECO:0000256" key="1">
    <source>
        <dbReference type="SAM" id="MobiDB-lite"/>
    </source>
</evidence>
<gene>
    <name evidence="3" type="ORF">M430DRAFT_33687</name>
</gene>
<name>A0A2T3B8A3_AMORE</name>
<evidence type="ECO:0000313" key="3">
    <source>
        <dbReference type="EMBL" id="PSS23100.1"/>
    </source>
</evidence>
<evidence type="ECO:0000259" key="2">
    <source>
        <dbReference type="Pfam" id="PF20150"/>
    </source>
</evidence>
<dbReference type="PANTHER" id="PTHR35910:SF6">
    <property type="entry name" value="2EXR DOMAIN-CONTAINING PROTEIN"/>
    <property type="match status" value="1"/>
</dbReference>
<keyword evidence="4" id="KW-1185">Reference proteome</keyword>
<dbReference type="RefSeq" id="XP_024723146.1">
    <property type="nucleotide sequence ID" value="XM_024866416.1"/>
</dbReference>
<feature type="region of interest" description="Disordered" evidence="1">
    <location>
        <begin position="130"/>
        <end position="158"/>
    </location>
</feature>
<dbReference type="InterPro" id="IPR045518">
    <property type="entry name" value="2EXR"/>
</dbReference>
<dbReference type="Proteomes" id="UP000241818">
    <property type="component" value="Unassembled WGS sequence"/>
</dbReference>
<dbReference type="AlphaFoldDB" id="A0A2T3B8A3"/>
<dbReference type="EMBL" id="KZ679008">
    <property type="protein sequence ID" value="PSS23100.1"/>
    <property type="molecule type" value="Genomic_DNA"/>
</dbReference>
<reference evidence="3 4" key="1">
    <citation type="journal article" date="2018" name="New Phytol.">
        <title>Comparative genomics and transcriptomics depict ericoid mycorrhizal fungi as versatile saprotrophs and plant mutualists.</title>
        <authorList>
            <person name="Martino E."/>
            <person name="Morin E."/>
            <person name="Grelet G.A."/>
            <person name="Kuo A."/>
            <person name="Kohler A."/>
            <person name="Daghino S."/>
            <person name="Barry K.W."/>
            <person name="Cichocki N."/>
            <person name="Clum A."/>
            <person name="Dockter R.B."/>
            <person name="Hainaut M."/>
            <person name="Kuo R.C."/>
            <person name="LaButti K."/>
            <person name="Lindahl B.D."/>
            <person name="Lindquist E.A."/>
            <person name="Lipzen A."/>
            <person name="Khouja H.R."/>
            <person name="Magnuson J."/>
            <person name="Murat C."/>
            <person name="Ohm R.A."/>
            <person name="Singer S.W."/>
            <person name="Spatafora J.W."/>
            <person name="Wang M."/>
            <person name="Veneault-Fourrey C."/>
            <person name="Henrissat B."/>
            <person name="Grigoriev I.V."/>
            <person name="Martin F.M."/>
            <person name="Perotto S."/>
        </authorList>
    </citation>
    <scope>NUCLEOTIDE SEQUENCE [LARGE SCALE GENOMIC DNA]</scope>
    <source>
        <strain evidence="3 4">ATCC 22711</strain>
    </source>
</reference>
<dbReference type="GeneID" id="36574497"/>
<dbReference type="OrthoDB" id="3557569at2759"/>
<feature type="domain" description="2EXR" evidence="2">
    <location>
        <begin position="160"/>
        <end position="230"/>
    </location>
</feature>